<dbReference type="AlphaFoldDB" id="A0A840FL66"/>
<dbReference type="SUPFAM" id="SSF141371">
    <property type="entry name" value="PilZ domain-like"/>
    <property type="match status" value="1"/>
</dbReference>
<gene>
    <name evidence="2" type="ORF">GGQ80_002584</name>
</gene>
<comment type="caution">
    <text evidence="2">The sequence shown here is derived from an EMBL/GenBank/DDBJ whole genome shotgun (WGS) entry which is preliminary data.</text>
</comment>
<organism evidence="2 3">
    <name type="scientific">Sphingomonas jinjuensis</name>
    <dbReference type="NCBI Taxonomy" id="535907"/>
    <lineage>
        <taxon>Bacteria</taxon>
        <taxon>Pseudomonadati</taxon>
        <taxon>Pseudomonadota</taxon>
        <taxon>Alphaproteobacteria</taxon>
        <taxon>Sphingomonadales</taxon>
        <taxon>Sphingomonadaceae</taxon>
        <taxon>Sphingomonas</taxon>
    </lineage>
</organism>
<feature type="domain" description="PilZ" evidence="1">
    <location>
        <begin position="28"/>
        <end position="101"/>
    </location>
</feature>
<keyword evidence="3" id="KW-1185">Reference proteome</keyword>
<dbReference type="GO" id="GO:0035438">
    <property type="term" value="F:cyclic-di-GMP binding"/>
    <property type="evidence" value="ECO:0007669"/>
    <property type="project" value="InterPro"/>
</dbReference>
<dbReference type="Proteomes" id="UP000529795">
    <property type="component" value="Unassembled WGS sequence"/>
</dbReference>
<dbReference type="Pfam" id="PF07238">
    <property type="entry name" value="PilZ"/>
    <property type="match status" value="1"/>
</dbReference>
<name>A0A840FL66_9SPHN</name>
<dbReference type="EMBL" id="JACIEV010000007">
    <property type="protein sequence ID" value="MBB4154668.1"/>
    <property type="molecule type" value="Genomic_DNA"/>
</dbReference>
<evidence type="ECO:0000259" key="1">
    <source>
        <dbReference type="Pfam" id="PF07238"/>
    </source>
</evidence>
<reference evidence="2 3" key="1">
    <citation type="submission" date="2020-08" db="EMBL/GenBank/DDBJ databases">
        <title>Genomic Encyclopedia of Type Strains, Phase IV (KMG-IV): sequencing the most valuable type-strain genomes for metagenomic binning, comparative biology and taxonomic classification.</title>
        <authorList>
            <person name="Goeker M."/>
        </authorList>
    </citation>
    <scope>NUCLEOTIDE SEQUENCE [LARGE SCALE GENOMIC DNA]</scope>
    <source>
        <strain evidence="2 3">YC6723</strain>
    </source>
</reference>
<dbReference type="RefSeq" id="WP_183985417.1">
    <property type="nucleotide sequence ID" value="NZ_JACIEV010000007.1"/>
</dbReference>
<evidence type="ECO:0000313" key="2">
    <source>
        <dbReference type="EMBL" id="MBB4154668.1"/>
    </source>
</evidence>
<accession>A0A840FL66</accession>
<dbReference type="InterPro" id="IPR009875">
    <property type="entry name" value="PilZ_domain"/>
</dbReference>
<protein>
    <recommendedName>
        <fullName evidence="1">PilZ domain-containing protein</fullName>
    </recommendedName>
</protein>
<sequence>MATRLSQWNKAAPALIEHRGAIRYGVGVSRHDHPEASLALATMHDVSTYGCRLALADTIEIGERLTITIGAAAPLDATTIWAEDGMIGCRFAKPLPRALSRALTLGIHPVA</sequence>
<evidence type="ECO:0000313" key="3">
    <source>
        <dbReference type="Proteomes" id="UP000529795"/>
    </source>
</evidence>
<proteinExistence type="predicted"/>